<organism evidence="3">
    <name type="scientific">Chromera velia CCMP2878</name>
    <dbReference type="NCBI Taxonomy" id="1169474"/>
    <lineage>
        <taxon>Eukaryota</taxon>
        <taxon>Sar</taxon>
        <taxon>Alveolata</taxon>
        <taxon>Colpodellida</taxon>
        <taxon>Chromeraceae</taxon>
        <taxon>Chromera</taxon>
    </lineage>
</organism>
<feature type="compositionally biased region" description="Polar residues" evidence="2">
    <location>
        <begin position="194"/>
        <end position="232"/>
    </location>
</feature>
<protein>
    <submittedName>
        <fullName evidence="3">Uncharacterized protein</fullName>
    </submittedName>
</protein>
<dbReference type="EMBL" id="CDMZ01004196">
    <property type="protein sequence ID" value="CUC10480.1"/>
    <property type="molecule type" value="Genomic_DNA"/>
</dbReference>
<feature type="region of interest" description="Disordered" evidence="2">
    <location>
        <begin position="187"/>
        <end position="250"/>
    </location>
</feature>
<gene>
    <name evidence="3" type="ORF">Cvel_9120.t2.CR1</name>
</gene>
<accession>A0A0K6S9X8</accession>
<evidence type="ECO:0000256" key="2">
    <source>
        <dbReference type="SAM" id="MobiDB-lite"/>
    </source>
</evidence>
<name>A0A0K6S9X8_9ALVE</name>
<feature type="compositionally biased region" description="Basic and acidic residues" evidence="2">
    <location>
        <begin position="970"/>
        <end position="981"/>
    </location>
</feature>
<feature type="region of interest" description="Disordered" evidence="2">
    <location>
        <begin position="783"/>
        <end position="834"/>
    </location>
</feature>
<feature type="compositionally biased region" description="Low complexity" evidence="2">
    <location>
        <begin position="596"/>
        <end position="606"/>
    </location>
</feature>
<feature type="compositionally biased region" description="Basic and acidic residues" evidence="2">
    <location>
        <begin position="786"/>
        <end position="834"/>
    </location>
</feature>
<feature type="coiled-coil region" evidence="1">
    <location>
        <begin position="875"/>
        <end position="902"/>
    </location>
</feature>
<evidence type="ECO:0000256" key="1">
    <source>
        <dbReference type="SAM" id="Coils"/>
    </source>
</evidence>
<feature type="compositionally biased region" description="Basic and acidic residues" evidence="2">
    <location>
        <begin position="351"/>
        <end position="364"/>
    </location>
</feature>
<proteinExistence type="predicted"/>
<dbReference type="VEuPathDB" id="CryptoDB:Cvel_9120"/>
<feature type="region of interest" description="Disordered" evidence="2">
    <location>
        <begin position="964"/>
        <end position="986"/>
    </location>
</feature>
<feature type="compositionally biased region" description="Basic and acidic residues" evidence="2">
    <location>
        <begin position="494"/>
        <end position="505"/>
    </location>
</feature>
<evidence type="ECO:0000313" key="3">
    <source>
        <dbReference type="EMBL" id="CUC10480.1"/>
    </source>
</evidence>
<feature type="compositionally biased region" description="Basic and acidic residues" evidence="2">
    <location>
        <begin position="537"/>
        <end position="573"/>
    </location>
</feature>
<reference evidence="3" key="1">
    <citation type="submission" date="2014-11" db="EMBL/GenBank/DDBJ databases">
        <title>Molecular phylogeny of cliff fern family Woodsiaceae with morphological implications.</title>
        <authorList>
            <person name="Shao Y.-Z."/>
            <person name="Wei R."/>
            <person name="Zhang X.-C."/>
        </authorList>
    </citation>
    <scope>NUCLEOTIDE SEQUENCE</scope>
</reference>
<dbReference type="AlphaFoldDB" id="A0A0K6S9X8"/>
<feature type="compositionally biased region" description="Basic and acidic residues" evidence="2">
    <location>
        <begin position="391"/>
        <end position="401"/>
    </location>
</feature>
<feature type="compositionally biased region" description="Basic and acidic residues" evidence="2">
    <location>
        <begin position="446"/>
        <end position="480"/>
    </location>
</feature>
<feature type="compositionally biased region" description="Polar residues" evidence="2">
    <location>
        <begin position="239"/>
        <end position="250"/>
    </location>
</feature>
<sequence>MRTSLDSFRIPKDMLADESSRRRVGKRVPVPLQDGTEGYRRFSCAQAWRRASCGTPHSGDPQQLYGVSFPFMVRNEARRVPPLPPLWELRSFISGNLHEERLAEEGEGGLEFFTFMEEVLGSDWDMPQVGRDTSSHAPANGASDANAQIGEILSRLDETNQRQRLQAAALKRCLRLLADQQRQIKELKEKTTNKNDMCNSNTPSNITRISAQPTEATPTQENDPNPQTSNDSRGAPSSEVLQESPLFQSRPASPVVLLPKSDAGQSFAPLVHSNDDTQRSHALTVPPSPSPQASIGRRRRPDEAPLFRTPGARPTEVGPATEVPLMGGGGVDSLPSAWLGAPDLTLTADDASLRETAKEKEALQERGSGSGEKGEEAAVDAEEEGGANMLSEDRKEMEKSASDVANESDNGCVQREQNEERRESDTEDALSAVLTTQRSDADGEAEENKEADETIEGSRDPSKIDAESLGEENEKKEKPNEGPVPQAEMDEGNETARADGEKEVAEGDPSPAPLVFMVTGEGLLPSFGPPDAEAEAGEGKGEVQEGEGRDDSDDEKVQSPEREGEREREEKDSLQSQTASIASVGEQRREDLSDHSNGSSSSSGSGLPRSPQSKEAKKAAAVLTSGAIEMILGDPSLAVSGFCIGEESLHEEPATQADAPVDSHEQGRRGKVHTVHVPVHASEEAEAVPSTHNNKDAAHQTARPISIARAQTAALESFAFNQLLQSSAAPIMEPDRRPPTDDETDLSAAAAVAAIVSETLDGSLKEASQTTQSFVTGLLDMAQVQREGKGREGKGREEEGREGKGREGNQKKGNERESGEARAKESTHQAQAEKRAAAMEARVARLGLCVSALWKWQGLFHEAKVQDEEEQEAQMAAFNEGQLEAEAEAERAQEEANTLEGGPACFSLSYSLCSARPVLDVMNEKADWHSIFALESVFFRSSKELSVKQTASSLQLQTFVSAPKWQPQDDDGKRFPQEGREAQQMGARENGRMDGWMDGWMDASMHTLIHAEETWRRALRVERRDPQRRLHFWKHSQPRQASSDGLLSLRGHAGGNCYQRRNTRAPSRPSWLIKTLSVAQPGGHPGCPSKTRYGLGTAPSFAGSRGLQTSVVGAHSGKVTQTCRLVGRSGRGGQL</sequence>
<keyword evidence="1" id="KW-0175">Coiled coil</keyword>
<feature type="region of interest" description="Disordered" evidence="2">
    <location>
        <begin position="267"/>
        <end position="621"/>
    </location>
</feature>